<sequence length="67" mass="7667">MAERNESHLLNGGDDSMGMTDNQYKGMLLDQLEDWQEILDLAVEAGNTEIQKKVEKQIAKINEKLKF</sequence>
<accession>A0A8S5MUJ5</accession>
<proteinExistence type="predicted"/>
<dbReference type="EMBL" id="BK014987">
    <property type="protein sequence ID" value="DAD85775.1"/>
    <property type="molecule type" value="Genomic_DNA"/>
</dbReference>
<protein>
    <submittedName>
        <fullName evidence="1">Uncharacterized protein</fullName>
    </submittedName>
</protein>
<organism evidence="1">
    <name type="scientific">Siphoviridae sp. ctb1k4</name>
    <dbReference type="NCBI Taxonomy" id="2826391"/>
    <lineage>
        <taxon>Viruses</taxon>
        <taxon>Duplodnaviria</taxon>
        <taxon>Heunggongvirae</taxon>
        <taxon>Uroviricota</taxon>
        <taxon>Caudoviricetes</taxon>
    </lineage>
</organism>
<name>A0A8S5MUJ5_9CAUD</name>
<reference evidence="1" key="1">
    <citation type="journal article" date="2021" name="Proc. Natl. Acad. Sci. U.S.A.">
        <title>A Catalog of Tens of Thousands of Viruses from Human Metagenomes Reveals Hidden Associations with Chronic Diseases.</title>
        <authorList>
            <person name="Tisza M.J."/>
            <person name="Buck C.B."/>
        </authorList>
    </citation>
    <scope>NUCLEOTIDE SEQUENCE</scope>
    <source>
        <strain evidence="1">Ctb1k4</strain>
    </source>
</reference>
<evidence type="ECO:0000313" key="1">
    <source>
        <dbReference type="EMBL" id="DAD85775.1"/>
    </source>
</evidence>